<gene>
    <name evidence="10" type="ORF">S01H4_12145</name>
</gene>
<dbReference type="InterPro" id="IPR006669">
    <property type="entry name" value="MgtE_transporter"/>
</dbReference>
<sequence>DLLDELPDELREQVLALMKKEDAAEVEELLQYAPDSAGGIMSPDFLAMDKNLKVSEAIQKVQQLSEEAEMAFYIYVVDENNKLQGVLSLRQLLMNAANKQLSNIMETDVVAVVPETDQEEVAHIVSRYNIMAVPVVDHEGVILGIVTVDDIVDVIREEATEDFLRMVGAGKDREILLKPVLQNALTRLPWLVASWVGGILAMFVISSFEEELAKVIILAGFIPVIIGMGGNIGTQSSTITIRGLATGRVNIKRIWSFIGKQLQVGLLLG</sequence>
<dbReference type="Pfam" id="PF03448">
    <property type="entry name" value="MgtE_N"/>
    <property type="match status" value="1"/>
</dbReference>
<dbReference type="GO" id="GO:0016020">
    <property type="term" value="C:membrane"/>
    <property type="evidence" value="ECO:0007669"/>
    <property type="project" value="UniProtKB-SubCell"/>
</dbReference>
<dbReference type="InterPro" id="IPR000644">
    <property type="entry name" value="CBS_dom"/>
</dbReference>
<evidence type="ECO:0000256" key="7">
    <source>
        <dbReference type="ARBA" id="ARBA00023136"/>
    </source>
</evidence>
<proteinExistence type="inferred from homology"/>
<name>X0YXA7_9ZZZZ</name>
<dbReference type="Pfam" id="PF00571">
    <property type="entry name" value="CBS"/>
    <property type="match status" value="2"/>
</dbReference>
<dbReference type="PROSITE" id="PS51371">
    <property type="entry name" value="CBS"/>
    <property type="match status" value="2"/>
</dbReference>
<evidence type="ECO:0000256" key="4">
    <source>
        <dbReference type="ARBA" id="ARBA00022692"/>
    </source>
</evidence>
<keyword evidence="5" id="KW-0460">Magnesium</keyword>
<evidence type="ECO:0000256" key="5">
    <source>
        <dbReference type="ARBA" id="ARBA00022842"/>
    </source>
</evidence>
<dbReference type="NCBIfam" id="TIGR00400">
    <property type="entry name" value="mgtE"/>
    <property type="match status" value="1"/>
</dbReference>
<keyword evidence="4 8" id="KW-0812">Transmembrane</keyword>
<dbReference type="Gene3D" id="1.10.357.20">
    <property type="entry name" value="SLC41 divalent cation transporters, integral membrane domain"/>
    <property type="match status" value="1"/>
</dbReference>
<feature type="domain" description="CBS" evidence="9">
    <location>
        <begin position="41"/>
        <end position="103"/>
    </location>
</feature>
<evidence type="ECO:0000313" key="10">
    <source>
        <dbReference type="EMBL" id="GAG60885.1"/>
    </source>
</evidence>
<dbReference type="InterPro" id="IPR006668">
    <property type="entry name" value="Mg_transptr_MgtE_intracell_dom"/>
</dbReference>
<comment type="caution">
    <text evidence="10">The sequence shown here is derived from an EMBL/GenBank/DDBJ whole genome shotgun (WGS) entry which is preliminary data.</text>
</comment>
<evidence type="ECO:0000256" key="1">
    <source>
        <dbReference type="ARBA" id="ARBA00004141"/>
    </source>
</evidence>
<organism evidence="10">
    <name type="scientific">marine sediment metagenome</name>
    <dbReference type="NCBI Taxonomy" id="412755"/>
    <lineage>
        <taxon>unclassified sequences</taxon>
        <taxon>metagenomes</taxon>
        <taxon>ecological metagenomes</taxon>
    </lineage>
</organism>
<keyword evidence="3" id="KW-0813">Transport</keyword>
<dbReference type="SUPFAM" id="SSF161093">
    <property type="entry name" value="MgtE membrane domain-like"/>
    <property type="match status" value="1"/>
</dbReference>
<evidence type="ECO:0000256" key="8">
    <source>
        <dbReference type="SAM" id="Phobius"/>
    </source>
</evidence>
<feature type="non-terminal residue" evidence="10">
    <location>
        <position position="1"/>
    </location>
</feature>
<dbReference type="InterPro" id="IPR036739">
    <property type="entry name" value="SLC41_membr_dom_sf"/>
</dbReference>
<keyword evidence="6 8" id="KW-1133">Transmembrane helix</keyword>
<dbReference type="SUPFAM" id="SSF54631">
    <property type="entry name" value="CBS-domain pair"/>
    <property type="match status" value="1"/>
</dbReference>
<protein>
    <recommendedName>
        <fullName evidence="9">CBS domain-containing protein</fullName>
    </recommendedName>
</protein>
<dbReference type="Pfam" id="PF01769">
    <property type="entry name" value="MgtE"/>
    <property type="match status" value="1"/>
</dbReference>
<keyword evidence="7 8" id="KW-0472">Membrane</keyword>
<dbReference type="GO" id="GO:0015095">
    <property type="term" value="F:magnesium ion transmembrane transporter activity"/>
    <property type="evidence" value="ECO:0007669"/>
    <property type="project" value="InterPro"/>
</dbReference>
<evidence type="ECO:0000259" key="9">
    <source>
        <dbReference type="PROSITE" id="PS51371"/>
    </source>
</evidence>
<dbReference type="EMBL" id="BART01005096">
    <property type="protein sequence ID" value="GAG60885.1"/>
    <property type="molecule type" value="Genomic_DNA"/>
</dbReference>
<dbReference type="CDD" id="cd04606">
    <property type="entry name" value="CBS_pair_Mg_transporter"/>
    <property type="match status" value="1"/>
</dbReference>
<comment type="similarity">
    <text evidence="2">Belongs to the SLC41A transporter family.</text>
</comment>
<dbReference type="PANTHER" id="PTHR43773:SF1">
    <property type="entry name" value="MAGNESIUM TRANSPORTER MGTE"/>
    <property type="match status" value="1"/>
</dbReference>
<feature type="transmembrane region" description="Helical" evidence="8">
    <location>
        <begin position="212"/>
        <end position="232"/>
    </location>
</feature>
<accession>X0YXA7</accession>
<evidence type="ECO:0000256" key="6">
    <source>
        <dbReference type="ARBA" id="ARBA00022989"/>
    </source>
</evidence>
<feature type="transmembrane region" description="Helical" evidence="8">
    <location>
        <begin position="188"/>
        <end position="206"/>
    </location>
</feature>
<dbReference type="PANTHER" id="PTHR43773">
    <property type="entry name" value="MAGNESIUM TRANSPORTER MGTE"/>
    <property type="match status" value="1"/>
</dbReference>
<reference evidence="10" key="1">
    <citation type="journal article" date="2014" name="Front. Microbiol.">
        <title>High frequency of phylogenetically diverse reductive dehalogenase-homologous genes in deep subseafloor sedimentary metagenomes.</title>
        <authorList>
            <person name="Kawai M."/>
            <person name="Futagami T."/>
            <person name="Toyoda A."/>
            <person name="Takaki Y."/>
            <person name="Nishi S."/>
            <person name="Hori S."/>
            <person name="Arai W."/>
            <person name="Tsubouchi T."/>
            <person name="Morono Y."/>
            <person name="Uchiyama I."/>
            <person name="Ito T."/>
            <person name="Fujiyama A."/>
            <person name="Inagaki F."/>
            <person name="Takami H."/>
        </authorList>
    </citation>
    <scope>NUCLEOTIDE SEQUENCE</scope>
    <source>
        <strain evidence="10">Expedition CK06-06</strain>
    </source>
</reference>
<feature type="non-terminal residue" evidence="10">
    <location>
        <position position="269"/>
    </location>
</feature>
<comment type="subcellular location">
    <subcellularLocation>
        <location evidence="1">Membrane</location>
        <topology evidence="1">Multi-pass membrane protein</topology>
    </subcellularLocation>
</comment>
<dbReference type="SMART" id="SM00116">
    <property type="entry name" value="CBS"/>
    <property type="match status" value="2"/>
</dbReference>
<dbReference type="Gene3D" id="3.10.580.10">
    <property type="entry name" value="CBS-domain"/>
    <property type="match status" value="1"/>
</dbReference>
<dbReference type="InterPro" id="IPR046342">
    <property type="entry name" value="CBS_dom_sf"/>
</dbReference>
<dbReference type="AlphaFoldDB" id="X0YXA7"/>
<dbReference type="InterPro" id="IPR006667">
    <property type="entry name" value="SLC41_membr_dom"/>
</dbReference>
<evidence type="ECO:0000256" key="3">
    <source>
        <dbReference type="ARBA" id="ARBA00022448"/>
    </source>
</evidence>
<feature type="domain" description="CBS" evidence="9">
    <location>
        <begin position="105"/>
        <end position="161"/>
    </location>
</feature>
<evidence type="ECO:0000256" key="2">
    <source>
        <dbReference type="ARBA" id="ARBA00009749"/>
    </source>
</evidence>
<dbReference type="SUPFAM" id="SSF158791">
    <property type="entry name" value="MgtE N-terminal domain-like"/>
    <property type="match status" value="1"/>
</dbReference>